<dbReference type="EMBL" id="CP091092">
    <property type="protein sequence ID" value="WFN36014.1"/>
    <property type="molecule type" value="Genomic_DNA"/>
</dbReference>
<dbReference type="RefSeq" id="WP_278098852.1">
    <property type="nucleotide sequence ID" value="NZ_CP091092.1"/>
</dbReference>
<dbReference type="GO" id="GO:0000287">
    <property type="term" value="F:magnesium ion binding"/>
    <property type="evidence" value="ECO:0007669"/>
    <property type="project" value="UniProtKB-UniRule"/>
</dbReference>
<evidence type="ECO:0000256" key="2">
    <source>
        <dbReference type="ARBA" id="ARBA00023239"/>
    </source>
</evidence>
<dbReference type="HAMAP" id="MF_01904">
    <property type="entry name" value="PEPcase_type2"/>
    <property type="match status" value="1"/>
</dbReference>
<dbReference type="GO" id="GO:0015977">
    <property type="term" value="P:carbon fixation"/>
    <property type="evidence" value="ECO:0007669"/>
    <property type="project" value="UniProtKB-UniRule"/>
</dbReference>
<comment type="catalytic activity">
    <reaction evidence="4">
        <text>oxaloacetate + phosphate = phosphoenolpyruvate + hydrogencarbonate</text>
        <dbReference type="Rhea" id="RHEA:28370"/>
        <dbReference type="ChEBI" id="CHEBI:16452"/>
        <dbReference type="ChEBI" id="CHEBI:17544"/>
        <dbReference type="ChEBI" id="CHEBI:43474"/>
        <dbReference type="ChEBI" id="CHEBI:58702"/>
        <dbReference type="EC" id="4.1.1.31"/>
    </reaction>
</comment>
<comment type="similarity">
    <text evidence="4">Belongs to the PEPCase type 2 family.</text>
</comment>
<gene>
    <name evidence="4" type="primary">ppcA</name>
    <name evidence="6" type="ORF">L1994_07595</name>
</gene>
<dbReference type="GeneID" id="79950251"/>
<evidence type="ECO:0000313" key="6">
    <source>
        <dbReference type="EMBL" id="WFN36014.1"/>
    </source>
</evidence>
<comment type="cofactor">
    <cofactor evidence="4">
        <name>Mg(2+)</name>
        <dbReference type="ChEBI" id="CHEBI:18420"/>
    </cofactor>
</comment>
<keyword evidence="2 4" id="KW-0456">Lyase</keyword>
<organism evidence="6 7">
    <name type="scientific">Methanomicrobium antiquum</name>
    <dbReference type="NCBI Taxonomy" id="487686"/>
    <lineage>
        <taxon>Archaea</taxon>
        <taxon>Methanobacteriati</taxon>
        <taxon>Methanobacteriota</taxon>
        <taxon>Stenosarchaea group</taxon>
        <taxon>Methanomicrobia</taxon>
        <taxon>Methanomicrobiales</taxon>
        <taxon>Methanomicrobiaceae</taxon>
        <taxon>Methanomicrobium</taxon>
    </lineage>
</organism>
<evidence type="ECO:0000313" key="7">
    <source>
        <dbReference type="Proteomes" id="UP001218895"/>
    </source>
</evidence>
<dbReference type="NCBIfam" id="TIGR02751">
    <property type="entry name" value="PEPCase_arch"/>
    <property type="match status" value="1"/>
</dbReference>
<comment type="function">
    <text evidence="4">Catalyzes the irreversible beta-carboxylation of phosphoenolpyruvate (PEP) to form oxaloacetate (OAA), a four-carbon dicarboxylic acid source for the tricarboxylic acid cycle.</text>
</comment>
<protein>
    <recommendedName>
        <fullName evidence="4 5">Phosphoenolpyruvate carboxylase</fullName>
        <shortName evidence="4">PEPC</shortName>
        <shortName evidence="4">PEPCase</shortName>
        <ecNumber evidence="4 5">4.1.1.31</ecNumber>
    </recommendedName>
</protein>
<dbReference type="EC" id="4.1.1.31" evidence="4 5"/>
<dbReference type="SUPFAM" id="SSF51621">
    <property type="entry name" value="Phosphoenolpyruvate/pyruvate domain"/>
    <property type="match status" value="1"/>
</dbReference>
<evidence type="ECO:0000256" key="3">
    <source>
        <dbReference type="ARBA" id="ARBA00023300"/>
    </source>
</evidence>
<evidence type="ECO:0000256" key="5">
    <source>
        <dbReference type="NCBIfam" id="TIGR02751"/>
    </source>
</evidence>
<dbReference type="KEGG" id="manq:L1994_07595"/>
<dbReference type="PIRSF" id="PIRSF006677">
    <property type="entry name" value="UCP006677"/>
    <property type="match status" value="1"/>
</dbReference>
<evidence type="ECO:0000256" key="1">
    <source>
        <dbReference type="ARBA" id="ARBA00022842"/>
    </source>
</evidence>
<sequence>MKNVQNCYEIPKTMSTQHPDNVNTPFFSCSPLLGGEEEVLEAYYAYSHLYCREQMWDCEGKEVDNFVVKKLLSKYDSYFTQKQLGRDLFLTLRLPNPEIEKTEAKILLETLESIPRSFDIAKLFYGNEIPPIFEVILPMTTSYTSIDNIYQYYCDFVVGKQHMRLGGRDIKISDWIGEFKPEKINVIPLFEDKQSMLESDEIVSRYIDNKNLDYQRVFFARSDPAINYGNIGAVILNKIALMKIEDLSETSGTPIYPIIGVGSAPFRGNLHPGNIKGVVEEYPGVHTFTIQSAFKYDYPADEVREGIRKLEERTPGRSQIVDTDTCLGIFDKCSSEYNKRLASLCPVINRTAEFIPGRRKRKLHIGLFGYSRNHDGLNLPRAITFTGACYSLGVPPEILGISALSDKDYEQLCEIYLHFEDDLSDAMQYANPDSPYLPKEDFEFAKEILGDFELDIDHKEATDTILDKISMNHIEEAGPYILRAASKRKFLG</sequence>
<reference evidence="6" key="1">
    <citation type="submission" date="2022-01" db="EMBL/GenBank/DDBJ databases">
        <title>Complete genome of Methanomicrobium antiquum DSM 21220.</title>
        <authorList>
            <person name="Chen S.-C."/>
            <person name="You Y.-T."/>
            <person name="Zhou Y.-Z."/>
            <person name="Lai M.-C."/>
        </authorList>
    </citation>
    <scope>NUCLEOTIDE SEQUENCE</scope>
    <source>
        <strain evidence="6">DSM 21220</strain>
    </source>
</reference>
<proteinExistence type="inferred from homology"/>
<comment type="subunit">
    <text evidence="4">Homotetramer.</text>
</comment>
<dbReference type="InterPro" id="IPR015813">
    <property type="entry name" value="Pyrv/PenolPyrv_kinase-like_dom"/>
</dbReference>
<dbReference type="InterPro" id="IPR007566">
    <property type="entry name" value="PEP_COase_arc-type"/>
</dbReference>
<keyword evidence="1 4" id="KW-0460">Magnesium</keyword>
<dbReference type="AlphaFoldDB" id="A0AAF0FNW0"/>
<dbReference type="Proteomes" id="UP001218895">
    <property type="component" value="Chromosome"/>
</dbReference>
<dbReference type="Pfam" id="PF14010">
    <property type="entry name" value="PEPcase_2"/>
    <property type="match status" value="1"/>
</dbReference>
<accession>A0AAF0FNW0</accession>
<dbReference type="GO" id="GO:0006107">
    <property type="term" value="P:oxaloacetate metabolic process"/>
    <property type="evidence" value="ECO:0007669"/>
    <property type="project" value="UniProtKB-UniRule"/>
</dbReference>
<evidence type="ECO:0000256" key="4">
    <source>
        <dbReference type="HAMAP-Rule" id="MF_01904"/>
    </source>
</evidence>
<keyword evidence="3 4" id="KW-0120">Carbon dioxide fixation</keyword>
<dbReference type="GO" id="GO:0008964">
    <property type="term" value="F:phosphoenolpyruvate carboxylase activity"/>
    <property type="evidence" value="ECO:0007669"/>
    <property type="project" value="UniProtKB-UniRule"/>
</dbReference>
<name>A0AAF0FNW0_9EURY</name>
<keyword evidence="7" id="KW-1185">Reference proteome</keyword>
<dbReference type="GO" id="GO:0006099">
    <property type="term" value="P:tricarboxylic acid cycle"/>
    <property type="evidence" value="ECO:0007669"/>
    <property type="project" value="InterPro"/>
</dbReference>